<dbReference type="SUPFAM" id="SSF47473">
    <property type="entry name" value="EF-hand"/>
    <property type="match status" value="1"/>
</dbReference>
<keyword evidence="1" id="KW-0479">Metal-binding</keyword>
<dbReference type="Gene3D" id="1.10.238.10">
    <property type="entry name" value="EF-hand"/>
    <property type="match status" value="2"/>
</dbReference>
<dbReference type="KEGG" id="egu:105050437"/>
<proteinExistence type="predicted"/>
<dbReference type="GO" id="GO:0043226">
    <property type="term" value="C:organelle"/>
    <property type="evidence" value="ECO:0007669"/>
    <property type="project" value="UniProtKB-ARBA"/>
</dbReference>
<keyword evidence="2" id="KW-0677">Repeat</keyword>
<dbReference type="InParanoid" id="A0A6I9RLD3"/>
<sequence length="227" mass="25284">MISNPSLQSSRYFFNRIHLTTVCFAMMLTVGKEAIPRDPSCLSNKDPPSIIGKLRVMLSPKKLEKKPTTLLRVPTGSSLSRLSISSGSRGGREMERVFRYFDENGDGKISPAELRSRMRTAGEELSPEEAEAVVASSDSDGDGLLCYEDFVRLVDVEGEEEKARSLTEAFGVYEMEGRGCITAKSLKRALRTLGESRTTKECMAMIRRFDLNGDGVLSFDEFRVMML</sequence>
<dbReference type="GO" id="GO:0005509">
    <property type="term" value="F:calcium ion binding"/>
    <property type="evidence" value="ECO:0007669"/>
    <property type="project" value="InterPro"/>
</dbReference>
<dbReference type="Pfam" id="PF13499">
    <property type="entry name" value="EF-hand_7"/>
    <property type="match status" value="1"/>
</dbReference>
<dbReference type="AlphaFoldDB" id="A0A6I9RLD3"/>
<dbReference type="OrthoDB" id="26525at2759"/>
<evidence type="ECO:0000256" key="2">
    <source>
        <dbReference type="ARBA" id="ARBA00022737"/>
    </source>
</evidence>
<organism evidence="5 6">
    <name type="scientific">Elaeis guineensis var. tenera</name>
    <name type="common">Oil palm</name>
    <dbReference type="NCBI Taxonomy" id="51953"/>
    <lineage>
        <taxon>Eukaryota</taxon>
        <taxon>Viridiplantae</taxon>
        <taxon>Streptophyta</taxon>
        <taxon>Embryophyta</taxon>
        <taxon>Tracheophyta</taxon>
        <taxon>Spermatophyta</taxon>
        <taxon>Magnoliopsida</taxon>
        <taxon>Liliopsida</taxon>
        <taxon>Arecaceae</taxon>
        <taxon>Arecoideae</taxon>
        <taxon>Cocoseae</taxon>
        <taxon>Elaeidinae</taxon>
        <taxon>Elaeis</taxon>
    </lineage>
</organism>
<keyword evidence="3" id="KW-0106">Calcium</keyword>
<evidence type="ECO:0000256" key="1">
    <source>
        <dbReference type="ARBA" id="ARBA00022723"/>
    </source>
</evidence>
<evidence type="ECO:0000256" key="3">
    <source>
        <dbReference type="ARBA" id="ARBA00022837"/>
    </source>
</evidence>
<dbReference type="FunFam" id="1.10.238.10:FF:000341">
    <property type="entry name" value="Putative calcium-binding protein CML19"/>
    <property type="match status" value="1"/>
</dbReference>
<dbReference type="PANTHER" id="PTHR10891">
    <property type="entry name" value="EF-HAND CALCIUM-BINDING DOMAIN CONTAINING PROTEIN"/>
    <property type="match status" value="1"/>
</dbReference>
<dbReference type="InterPro" id="IPR039647">
    <property type="entry name" value="EF_hand_pair_protein_CML-like"/>
</dbReference>
<dbReference type="FunFam" id="1.10.238.10:FF:000178">
    <property type="entry name" value="Calmodulin-2 A"/>
    <property type="match status" value="1"/>
</dbReference>
<gene>
    <name evidence="6" type="primary">LOC105050437</name>
</gene>
<dbReference type="SMART" id="SM00054">
    <property type="entry name" value="EFh"/>
    <property type="match status" value="4"/>
</dbReference>
<dbReference type="PROSITE" id="PS00018">
    <property type="entry name" value="EF_HAND_1"/>
    <property type="match status" value="3"/>
</dbReference>
<evidence type="ECO:0000259" key="4">
    <source>
        <dbReference type="PROSITE" id="PS50222"/>
    </source>
</evidence>
<dbReference type="Proteomes" id="UP000504607">
    <property type="component" value="Chromosome 8"/>
</dbReference>
<protein>
    <submittedName>
        <fullName evidence="6">Probable calcium-binding protein CML31</fullName>
    </submittedName>
</protein>
<evidence type="ECO:0000313" key="6">
    <source>
        <dbReference type="RefSeq" id="XP_010928758.1"/>
    </source>
</evidence>
<feature type="domain" description="EF-hand" evidence="4">
    <location>
        <begin position="197"/>
        <end position="227"/>
    </location>
</feature>
<dbReference type="GeneID" id="105050437"/>
<dbReference type="PROSITE" id="PS50222">
    <property type="entry name" value="EF_HAND_2"/>
    <property type="match status" value="3"/>
</dbReference>
<dbReference type="InterPro" id="IPR002048">
    <property type="entry name" value="EF_hand_dom"/>
</dbReference>
<evidence type="ECO:0000313" key="5">
    <source>
        <dbReference type="Proteomes" id="UP000504607"/>
    </source>
</evidence>
<feature type="domain" description="EF-hand" evidence="4">
    <location>
        <begin position="89"/>
        <end position="124"/>
    </location>
</feature>
<reference evidence="6" key="1">
    <citation type="submission" date="2025-08" db="UniProtKB">
        <authorList>
            <consortium name="RefSeq"/>
        </authorList>
    </citation>
    <scope>IDENTIFICATION</scope>
</reference>
<accession>A0A6I9RLD3</accession>
<feature type="domain" description="EF-hand" evidence="4">
    <location>
        <begin position="125"/>
        <end position="160"/>
    </location>
</feature>
<dbReference type="RefSeq" id="XP_010928758.1">
    <property type="nucleotide sequence ID" value="XM_010930456.3"/>
</dbReference>
<dbReference type="CDD" id="cd00051">
    <property type="entry name" value="EFh"/>
    <property type="match status" value="2"/>
</dbReference>
<dbReference type="InterPro" id="IPR018247">
    <property type="entry name" value="EF_Hand_1_Ca_BS"/>
</dbReference>
<keyword evidence="5" id="KW-1185">Reference proteome</keyword>
<dbReference type="InterPro" id="IPR011992">
    <property type="entry name" value="EF-hand-dom_pair"/>
</dbReference>
<name>A0A6I9RLD3_ELAGV</name>
<dbReference type="Pfam" id="PF13833">
    <property type="entry name" value="EF-hand_8"/>
    <property type="match status" value="1"/>
</dbReference>